<dbReference type="RefSeq" id="WP_101289220.1">
    <property type="nucleotide sequence ID" value="NZ_FOUQ01000008.1"/>
</dbReference>
<dbReference type="PROSITE" id="PS00211">
    <property type="entry name" value="ABC_TRANSPORTER_1"/>
    <property type="match status" value="1"/>
</dbReference>
<dbReference type="GO" id="GO:0005524">
    <property type="term" value="F:ATP binding"/>
    <property type="evidence" value="ECO:0007669"/>
    <property type="project" value="UniProtKB-KW"/>
</dbReference>
<evidence type="ECO:0000256" key="1">
    <source>
        <dbReference type="ARBA" id="ARBA00022448"/>
    </source>
</evidence>
<dbReference type="SUPFAM" id="SSF52540">
    <property type="entry name" value="P-loop containing nucleoside triphosphate hydrolases"/>
    <property type="match status" value="1"/>
</dbReference>
<evidence type="ECO:0000256" key="2">
    <source>
        <dbReference type="ARBA" id="ARBA00022519"/>
    </source>
</evidence>
<evidence type="ECO:0000259" key="7">
    <source>
        <dbReference type="PROSITE" id="PS50893"/>
    </source>
</evidence>
<keyword evidence="3" id="KW-0547">Nucleotide-binding</keyword>
<dbReference type="GO" id="GO:0098796">
    <property type="term" value="C:membrane protein complex"/>
    <property type="evidence" value="ECO:0007669"/>
    <property type="project" value="UniProtKB-ARBA"/>
</dbReference>
<dbReference type="GO" id="GO:0016887">
    <property type="term" value="F:ATP hydrolysis activity"/>
    <property type="evidence" value="ECO:0007669"/>
    <property type="project" value="InterPro"/>
</dbReference>
<gene>
    <name evidence="8" type="ORF">CXZ10_11055</name>
</gene>
<accession>A0A1I4UGH2</accession>
<keyword evidence="5" id="KW-1278">Translocase</keyword>
<dbReference type="Gene3D" id="3.40.50.300">
    <property type="entry name" value="P-loop containing nucleotide triphosphate hydrolases"/>
    <property type="match status" value="1"/>
</dbReference>
<name>A0A1I4UGH2_9HYPH</name>
<dbReference type="FunFam" id="3.40.50.300:FF:000032">
    <property type="entry name" value="Export ABC transporter ATP-binding protein"/>
    <property type="match status" value="1"/>
</dbReference>
<feature type="domain" description="ABC transporter" evidence="7">
    <location>
        <begin position="5"/>
        <end position="245"/>
    </location>
</feature>
<dbReference type="InterPro" id="IPR015854">
    <property type="entry name" value="ABC_transpr_LolD-like"/>
</dbReference>
<evidence type="ECO:0000256" key="3">
    <source>
        <dbReference type="ARBA" id="ARBA00022741"/>
    </source>
</evidence>
<comment type="similarity">
    <text evidence="6">Belongs to the ABC transporter superfamily. Macrolide exporter (TC 3.A.1.122) family.</text>
</comment>
<evidence type="ECO:0000256" key="5">
    <source>
        <dbReference type="ARBA" id="ARBA00022967"/>
    </source>
</evidence>
<evidence type="ECO:0000256" key="4">
    <source>
        <dbReference type="ARBA" id="ARBA00022840"/>
    </source>
</evidence>
<keyword evidence="2" id="KW-0472">Membrane</keyword>
<dbReference type="PANTHER" id="PTHR24220">
    <property type="entry name" value="IMPORT ATP-BINDING PROTEIN"/>
    <property type="match status" value="1"/>
</dbReference>
<dbReference type="GO" id="GO:0022857">
    <property type="term" value="F:transmembrane transporter activity"/>
    <property type="evidence" value="ECO:0007669"/>
    <property type="project" value="UniProtKB-ARBA"/>
</dbReference>
<dbReference type="GO" id="GO:0005886">
    <property type="term" value="C:plasma membrane"/>
    <property type="evidence" value="ECO:0007669"/>
    <property type="project" value="TreeGrafter"/>
</dbReference>
<keyword evidence="2" id="KW-1003">Cell membrane</keyword>
<reference evidence="8 9" key="1">
    <citation type="submission" date="2017-12" db="EMBL/GenBank/DDBJ databases">
        <title>Anaerobic carbon monoxide metabolism by Pleomorphomonas carboxyditropha sp. nov., a new mesophilic hydrogenogenic carboxidotroph.</title>
        <authorList>
            <person name="Esquivel-Elizondo S."/>
            <person name="Krajmalnik-Brown R."/>
        </authorList>
    </citation>
    <scope>NUCLEOTIDE SEQUENCE [LARGE SCALE GENOMIC DNA]</scope>
    <source>
        <strain evidence="8 9">R5-392</strain>
    </source>
</reference>
<keyword evidence="9" id="KW-1185">Reference proteome</keyword>
<keyword evidence="2" id="KW-0997">Cell inner membrane</keyword>
<dbReference type="AlphaFoldDB" id="A0A1I4UGH2"/>
<dbReference type="SMART" id="SM00382">
    <property type="entry name" value="AAA"/>
    <property type="match status" value="1"/>
</dbReference>
<dbReference type="InterPro" id="IPR017911">
    <property type="entry name" value="MacB-like_ATP-bd"/>
</dbReference>
<comment type="caution">
    <text evidence="8">The sequence shown here is derived from an EMBL/GenBank/DDBJ whole genome shotgun (WGS) entry which is preliminary data.</text>
</comment>
<keyword evidence="4" id="KW-0067">ATP-binding</keyword>
<dbReference type="InterPro" id="IPR017871">
    <property type="entry name" value="ABC_transporter-like_CS"/>
</dbReference>
<dbReference type="EMBL" id="PJNW01000007">
    <property type="protein sequence ID" value="PKR89212.1"/>
    <property type="molecule type" value="Genomic_DNA"/>
</dbReference>
<sequence length="247" mass="25842">MTAVLTIDRVSRVFESGGERIAVLDGASLTVAAGEMVALKGPSGSGKSTLLLIAGALDRPDDGTVTVAGMRLFPDRHPESALRALRRRAIGFVFQKANLVPFLTAAENVELARFIDGAPRGEARVRARELLTTLGLGERLGSLPSRLSGGEQQRVAVARALANRPALILADEPTAALDGARGRQVLELLKGAAKTGVGVLVVTHDDRALDLFDRVVSIADGKIVRDGEGSAAAGRSKAVTFSDTEQS</sequence>
<dbReference type="Proteomes" id="UP000233491">
    <property type="component" value="Unassembled WGS sequence"/>
</dbReference>
<evidence type="ECO:0000313" key="8">
    <source>
        <dbReference type="EMBL" id="PKR89212.1"/>
    </source>
</evidence>
<dbReference type="OrthoDB" id="7343243at2"/>
<organism evidence="8 9">
    <name type="scientific">Pleomorphomonas diazotrophica</name>
    <dbReference type="NCBI Taxonomy" id="1166257"/>
    <lineage>
        <taxon>Bacteria</taxon>
        <taxon>Pseudomonadati</taxon>
        <taxon>Pseudomonadota</taxon>
        <taxon>Alphaproteobacteria</taxon>
        <taxon>Hyphomicrobiales</taxon>
        <taxon>Pleomorphomonadaceae</taxon>
        <taxon>Pleomorphomonas</taxon>
    </lineage>
</organism>
<dbReference type="CDD" id="cd03255">
    <property type="entry name" value="ABC_MJ0796_LolCDE_FtsE"/>
    <property type="match status" value="1"/>
</dbReference>
<keyword evidence="1" id="KW-0813">Transport</keyword>
<dbReference type="InterPro" id="IPR003593">
    <property type="entry name" value="AAA+_ATPase"/>
</dbReference>
<evidence type="ECO:0000256" key="6">
    <source>
        <dbReference type="ARBA" id="ARBA00038388"/>
    </source>
</evidence>
<dbReference type="PROSITE" id="PS50893">
    <property type="entry name" value="ABC_TRANSPORTER_2"/>
    <property type="match status" value="1"/>
</dbReference>
<evidence type="ECO:0000313" key="9">
    <source>
        <dbReference type="Proteomes" id="UP000233491"/>
    </source>
</evidence>
<proteinExistence type="inferred from homology"/>
<dbReference type="InterPro" id="IPR003439">
    <property type="entry name" value="ABC_transporter-like_ATP-bd"/>
</dbReference>
<protein>
    <submittedName>
        <fullName evidence="8">ABC transporter</fullName>
    </submittedName>
</protein>
<dbReference type="Pfam" id="PF00005">
    <property type="entry name" value="ABC_tran"/>
    <property type="match status" value="1"/>
</dbReference>
<dbReference type="InterPro" id="IPR027417">
    <property type="entry name" value="P-loop_NTPase"/>
</dbReference>